<dbReference type="PANTHER" id="PTHR12289">
    <property type="entry name" value="METAXIN RELATED"/>
    <property type="match status" value="1"/>
</dbReference>
<organism evidence="4 5">
    <name type="scientific">Diaporthe australafricana</name>
    <dbReference type="NCBI Taxonomy" id="127596"/>
    <lineage>
        <taxon>Eukaryota</taxon>
        <taxon>Fungi</taxon>
        <taxon>Dikarya</taxon>
        <taxon>Ascomycota</taxon>
        <taxon>Pezizomycotina</taxon>
        <taxon>Sordariomycetes</taxon>
        <taxon>Sordariomycetidae</taxon>
        <taxon>Diaporthales</taxon>
        <taxon>Diaporthaceae</taxon>
        <taxon>Diaporthe</taxon>
    </lineage>
</organism>
<dbReference type="CDD" id="cd03054">
    <property type="entry name" value="GST_N_Metaxin"/>
    <property type="match status" value="1"/>
</dbReference>
<dbReference type="Pfam" id="PF17171">
    <property type="entry name" value="GST_C_6"/>
    <property type="match status" value="1"/>
</dbReference>
<feature type="compositionally biased region" description="Low complexity" evidence="1">
    <location>
        <begin position="121"/>
        <end position="131"/>
    </location>
</feature>
<gene>
    <name evidence="4" type="ORF">Daus18300_013259</name>
</gene>
<sequence>MTDSSSTTTTSAAASSGGSSWVPPVPAPLQRLFDAVPLVTYGPNQLPCRSPGSSDLPTLHVFISEQDAARSAPSFNPSCLKWQTFLRIAGVKFHLRPSTNHASPTGALPFLLPPLSTLTSTATTKTTNTSSSDKHARLEGRASQPIPSSRLEAYAAQHGALPPPTLTPQAPTPQLQSQARRRQAYQALLDGPLRTAWLYALYLSPPNEALLRRWYIDPCSRSGLVRDALLRRLRAAARAEVASSAEATATGGAGGKKKEKAGWKLEGNVGDLLSWAMGGAATLDPERIYADARRALDALETLLYAGAEREAGSGSGGGGWFFDAPHPTLFDAAVFSYIYLILHGGRASSNDDGDGGHAGGREPWGDDTLRQVVLKCPRLVGHARRILDEYWGDLDEGGWVSLDL</sequence>
<comment type="caution">
    <text evidence="4">The sequence shown here is derived from an EMBL/GenBank/DDBJ whole genome shotgun (WGS) entry which is preliminary data.</text>
</comment>
<reference evidence="4 5" key="1">
    <citation type="journal article" date="2024" name="IMA Fungus">
        <title>IMA Genome - F19 : A genome assembly and annotation guide to empower mycologists, including annotated draft genome sequences of Ceratocystis pirilliformis, Diaporthe australafricana, Fusarium ophioides, Paecilomyces lecythidis, and Sporothrix stenoceras.</title>
        <authorList>
            <person name="Aylward J."/>
            <person name="Wilson A.M."/>
            <person name="Visagie C.M."/>
            <person name="Spraker J."/>
            <person name="Barnes I."/>
            <person name="Buitendag C."/>
            <person name="Ceriani C."/>
            <person name="Del Mar Angel L."/>
            <person name="du Plessis D."/>
            <person name="Fuchs T."/>
            <person name="Gasser K."/>
            <person name="Kramer D."/>
            <person name="Li W."/>
            <person name="Munsamy K."/>
            <person name="Piso A."/>
            <person name="Price J.L."/>
            <person name="Sonnekus B."/>
            <person name="Thomas C."/>
            <person name="van der Nest A."/>
            <person name="van Dijk A."/>
            <person name="van Heerden A."/>
            <person name="van Vuuren N."/>
            <person name="Yilmaz N."/>
            <person name="Duong T.A."/>
            <person name="van der Merwe N.A."/>
            <person name="Wingfield M.J."/>
            <person name="Wingfield B.D."/>
        </authorList>
    </citation>
    <scope>NUCLEOTIDE SEQUENCE [LARGE SCALE GENOMIC DNA]</scope>
    <source>
        <strain evidence="4 5">CMW 18300</strain>
    </source>
</reference>
<evidence type="ECO:0000313" key="4">
    <source>
        <dbReference type="EMBL" id="KAL1849435.1"/>
    </source>
</evidence>
<feature type="domain" description="Metaxin glutathione S-transferase" evidence="2">
    <location>
        <begin position="318"/>
        <end position="386"/>
    </location>
</feature>
<dbReference type="InterPro" id="IPR033468">
    <property type="entry name" value="Metaxin_GST"/>
</dbReference>
<evidence type="ECO:0000256" key="1">
    <source>
        <dbReference type="SAM" id="MobiDB-lite"/>
    </source>
</evidence>
<dbReference type="InterPro" id="IPR012336">
    <property type="entry name" value="Thioredoxin-like_fold"/>
</dbReference>
<feature type="region of interest" description="Disordered" evidence="1">
    <location>
        <begin position="159"/>
        <end position="181"/>
    </location>
</feature>
<feature type="region of interest" description="Disordered" evidence="1">
    <location>
        <begin position="121"/>
        <end position="144"/>
    </location>
</feature>
<dbReference type="InterPro" id="IPR050931">
    <property type="entry name" value="Mito_Protein_Transport_Metaxin"/>
</dbReference>
<dbReference type="Proteomes" id="UP001583177">
    <property type="component" value="Unassembled WGS sequence"/>
</dbReference>
<accession>A0ABR3VZQ4</accession>
<dbReference type="Pfam" id="PF17172">
    <property type="entry name" value="GST_N_4"/>
    <property type="match status" value="1"/>
</dbReference>
<evidence type="ECO:0000259" key="2">
    <source>
        <dbReference type="Pfam" id="PF17171"/>
    </source>
</evidence>
<evidence type="ECO:0008006" key="6">
    <source>
        <dbReference type="Google" id="ProtNLM"/>
    </source>
</evidence>
<proteinExistence type="predicted"/>
<evidence type="ECO:0000259" key="3">
    <source>
        <dbReference type="Pfam" id="PF17172"/>
    </source>
</evidence>
<name>A0ABR3VZQ4_9PEZI</name>
<dbReference type="PANTHER" id="PTHR12289:SF44">
    <property type="entry name" value="OUTER MEMBRANE PROTEIN (SAM35), PUTATIVE (AFU_ORTHOLOGUE AFUA_1G13180)-RELATED"/>
    <property type="match status" value="1"/>
</dbReference>
<protein>
    <recommendedName>
        <fullName evidence="6">Thioredoxin-like fold domain-containing protein</fullName>
    </recommendedName>
</protein>
<keyword evidence="5" id="KW-1185">Reference proteome</keyword>
<evidence type="ECO:0000313" key="5">
    <source>
        <dbReference type="Proteomes" id="UP001583177"/>
    </source>
</evidence>
<dbReference type="EMBL" id="JAWRVE010000200">
    <property type="protein sequence ID" value="KAL1849435.1"/>
    <property type="molecule type" value="Genomic_DNA"/>
</dbReference>
<feature type="domain" description="Thioredoxin-like fold" evidence="3">
    <location>
        <begin position="77"/>
        <end position="113"/>
    </location>
</feature>
<feature type="region of interest" description="Disordered" evidence="1">
    <location>
        <begin position="1"/>
        <end position="21"/>
    </location>
</feature>
<feature type="compositionally biased region" description="Low complexity" evidence="1">
    <location>
        <begin position="167"/>
        <end position="181"/>
    </location>
</feature>
<feature type="compositionally biased region" description="Low complexity" evidence="1">
    <location>
        <begin position="1"/>
        <end position="20"/>
    </location>
</feature>